<organism evidence="2 3">
    <name type="scientific">Pararge aegeria aegeria</name>
    <dbReference type="NCBI Taxonomy" id="348720"/>
    <lineage>
        <taxon>Eukaryota</taxon>
        <taxon>Metazoa</taxon>
        <taxon>Ecdysozoa</taxon>
        <taxon>Arthropoda</taxon>
        <taxon>Hexapoda</taxon>
        <taxon>Insecta</taxon>
        <taxon>Pterygota</taxon>
        <taxon>Neoptera</taxon>
        <taxon>Endopterygota</taxon>
        <taxon>Lepidoptera</taxon>
        <taxon>Glossata</taxon>
        <taxon>Ditrysia</taxon>
        <taxon>Papilionoidea</taxon>
        <taxon>Nymphalidae</taxon>
        <taxon>Satyrinae</taxon>
        <taxon>Satyrini</taxon>
        <taxon>Parargina</taxon>
        <taxon>Pararge</taxon>
    </lineage>
</organism>
<evidence type="ECO:0000313" key="2">
    <source>
        <dbReference type="EMBL" id="CAH2240542.1"/>
    </source>
</evidence>
<dbReference type="Gene3D" id="1.20.1480.30">
    <property type="entry name" value="Designed four-helix bundle protein"/>
    <property type="match status" value="1"/>
</dbReference>
<dbReference type="Proteomes" id="UP000838756">
    <property type="component" value="Unassembled WGS sequence"/>
</dbReference>
<dbReference type="OrthoDB" id="7881762at2759"/>
<protein>
    <submittedName>
        <fullName evidence="2">Jg6456 protein</fullName>
    </submittedName>
</protein>
<gene>
    <name evidence="2" type="primary">jg6456</name>
    <name evidence="2" type="ORF">PAEG_LOCUS17117</name>
</gene>
<dbReference type="EMBL" id="CAKXAJ010025532">
    <property type="protein sequence ID" value="CAH2240542.1"/>
    <property type="molecule type" value="Genomic_DNA"/>
</dbReference>
<feature type="region of interest" description="Disordered" evidence="1">
    <location>
        <begin position="261"/>
        <end position="280"/>
    </location>
</feature>
<evidence type="ECO:0000256" key="1">
    <source>
        <dbReference type="SAM" id="MobiDB-lite"/>
    </source>
</evidence>
<accession>A0A8S4RUU2</accession>
<name>A0A8S4RUU2_9NEOP</name>
<proteinExistence type="predicted"/>
<dbReference type="AlphaFoldDB" id="A0A8S4RUU2"/>
<feature type="compositionally biased region" description="Polar residues" evidence="1">
    <location>
        <begin position="268"/>
        <end position="280"/>
    </location>
</feature>
<evidence type="ECO:0000313" key="3">
    <source>
        <dbReference type="Proteomes" id="UP000838756"/>
    </source>
</evidence>
<reference evidence="2" key="1">
    <citation type="submission" date="2022-03" db="EMBL/GenBank/DDBJ databases">
        <authorList>
            <person name="Lindestad O."/>
        </authorList>
    </citation>
    <scope>NUCLEOTIDE SEQUENCE</scope>
</reference>
<keyword evidence="3" id="KW-1185">Reference proteome</keyword>
<feature type="compositionally biased region" description="Basic residues" evidence="1">
    <location>
        <begin position="1"/>
        <end position="10"/>
    </location>
</feature>
<sequence>MDYLKHKRQKTLSSSLMAYEEKKTPPHQSSPRNVFSPPYEPEHVAEHAYQQWQMPALNIPGQMTYNQEMQWGQNYTTLPQLSPSMQSVPQNLPSMASNLQSMTNYLQQNTLQPIQSMSPNLQAMSPNMQSMSPNMQSMSPNMQAMSPNMQAMSPNMQAMSPSMQVMSPNMQAMSPNMQMSQMSPMGQVRSPVGISPNMGHVSPASMGHISPNRMQQQMTQQDLMEAAATSDTPSLTGLLLERGEGIQYSGEFSGLSSLLDARGPDLSDSLNRLSTSDLLH</sequence>
<comment type="caution">
    <text evidence="2">The sequence shown here is derived from an EMBL/GenBank/DDBJ whole genome shotgun (WGS) entry which is preliminary data.</text>
</comment>
<feature type="region of interest" description="Disordered" evidence="1">
    <location>
        <begin position="1"/>
        <end position="34"/>
    </location>
</feature>